<organism evidence="2 3">
    <name type="scientific">Chryseosolibacter indicus</name>
    <dbReference type="NCBI Taxonomy" id="2782351"/>
    <lineage>
        <taxon>Bacteria</taxon>
        <taxon>Pseudomonadati</taxon>
        <taxon>Bacteroidota</taxon>
        <taxon>Cytophagia</taxon>
        <taxon>Cytophagales</taxon>
        <taxon>Chryseotaleaceae</taxon>
        <taxon>Chryseosolibacter</taxon>
    </lineage>
</organism>
<sequence length="279" mass="31141">MKTRFLNIFILSLAIALASCDEPFKLDPKQTVEKVVIEGLVTDQPNRQSVKLSKTNSFYSTGPSPRISNAVVTVSDDLGKTVNFIHNPRNHRDSVGIYIPEEAFTGEIGRTYKLRVDIEGEIFEAEDMLAQVSKIDSLSYEIDEDEVDDPEVEGKIYEVLMYIKEPKDEVNFYLIKFYRNGVLTLYDNNDIYISDDEILAENIDGVAGPTIYGIGDEAKVELYSLSRRGYVFYSDLSNILNGDGGMFGPVPSSPRTNLSNGALGFFQVSAIQSNTIKVE</sequence>
<evidence type="ECO:0000313" key="2">
    <source>
        <dbReference type="EMBL" id="MBT1704846.1"/>
    </source>
</evidence>
<evidence type="ECO:0000256" key="1">
    <source>
        <dbReference type="SAM" id="SignalP"/>
    </source>
</evidence>
<dbReference type="Pfam" id="PF14054">
    <property type="entry name" value="DUF4249"/>
    <property type="match status" value="1"/>
</dbReference>
<comment type="caution">
    <text evidence="2">The sequence shown here is derived from an EMBL/GenBank/DDBJ whole genome shotgun (WGS) entry which is preliminary data.</text>
</comment>
<dbReference type="EMBL" id="JAHESD010000040">
    <property type="protein sequence ID" value="MBT1704846.1"/>
    <property type="molecule type" value="Genomic_DNA"/>
</dbReference>
<protein>
    <submittedName>
        <fullName evidence="2">DUF4249 family protein</fullName>
    </submittedName>
</protein>
<evidence type="ECO:0000313" key="3">
    <source>
        <dbReference type="Proteomes" id="UP000772618"/>
    </source>
</evidence>
<dbReference type="InterPro" id="IPR025345">
    <property type="entry name" value="DUF4249"/>
</dbReference>
<reference evidence="2 3" key="1">
    <citation type="submission" date="2021-05" db="EMBL/GenBank/DDBJ databases">
        <title>A Polyphasic approach of four new species of the genus Ohtaekwangia: Ohtaekwangia histidinii sp. nov., Ohtaekwangia cretensis sp. nov., Ohtaekwangia indiensis sp. nov., Ohtaekwangia reichenbachii sp. nov. from diverse environment.</title>
        <authorList>
            <person name="Octaviana S."/>
        </authorList>
    </citation>
    <scope>NUCLEOTIDE SEQUENCE [LARGE SCALE GENOMIC DNA]</scope>
    <source>
        <strain evidence="2 3">PWU20</strain>
    </source>
</reference>
<dbReference type="PROSITE" id="PS51257">
    <property type="entry name" value="PROKAR_LIPOPROTEIN"/>
    <property type="match status" value="1"/>
</dbReference>
<dbReference type="RefSeq" id="WP_254154808.1">
    <property type="nucleotide sequence ID" value="NZ_JAHESD010000040.1"/>
</dbReference>
<keyword evidence="1" id="KW-0732">Signal</keyword>
<gene>
    <name evidence="2" type="ORF">KK060_16240</name>
</gene>
<name>A0ABS5VUH2_9BACT</name>
<feature type="signal peptide" evidence="1">
    <location>
        <begin position="1"/>
        <end position="18"/>
    </location>
</feature>
<accession>A0ABS5VUH2</accession>
<proteinExistence type="predicted"/>
<keyword evidence="3" id="KW-1185">Reference proteome</keyword>
<feature type="chain" id="PRO_5045560114" evidence="1">
    <location>
        <begin position="19"/>
        <end position="279"/>
    </location>
</feature>
<dbReference type="Proteomes" id="UP000772618">
    <property type="component" value="Unassembled WGS sequence"/>
</dbReference>